<dbReference type="AlphaFoldDB" id="A0A316UHM3"/>
<dbReference type="Gene3D" id="1.25.40.10">
    <property type="entry name" value="Tetratricopeptide repeat domain"/>
    <property type="match status" value="1"/>
</dbReference>
<sequence>MSATAYDTHQRLRTKAIRQLKKKSYDDAIKTISDGAVSMLEQGEQGSGCDLGVYLVDILDQSSKPCDQDAREKIIKIVSLAKNDFWRKKLIDAAVRWSVKASRNPAGDSFLRLGIAEVLTKESSFYLAETHYIAACVTPPASSSAQVPEHAPKAFALMMVEWLKTFAQDASQQTGEKRDAEVIERIEAGKWALRALMPLLSLKASEAARGFLSIFISRLAAKHSTLLLPVTPNPRPYTAPAGAENAPSPPQNLQMSITANPDLNFGQMALALSLHAKASKASSGRVPDGLRNAWVALVRQYEREGDAIHEEGISDTIPTISKSYFDMQPSRPQGNFMQDMLSSLMGGGQQGKQSQIAGGVPEPVQPLVIKQVPQPVFQSAAEDEQSADDPEGGAAEALEEEDLD</sequence>
<evidence type="ECO:0000313" key="3">
    <source>
        <dbReference type="EMBL" id="PWN22685.1"/>
    </source>
</evidence>
<dbReference type="RefSeq" id="XP_025349845.1">
    <property type="nucleotide sequence ID" value="XM_025494031.1"/>
</dbReference>
<dbReference type="InterPro" id="IPR011990">
    <property type="entry name" value="TPR-like_helical_dom_sf"/>
</dbReference>
<accession>A0A316UHM3</accession>
<dbReference type="GO" id="GO:0045048">
    <property type="term" value="P:protein insertion into ER membrane"/>
    <property type="evidence" value="ECO:0007669"/>
    <property type="project" value="InterPro"/>
</dbReference>
<dbReference type="GO" id="GO:0005829">
    <property type="term" value="C:cytosol"/>
    <property type="evidence" value="ECO:0007669"/>
    <property type="project" value="TreeGrafter"/>
</dbReference>
<evidence type="ECO:0000256" key="1">
    <source>
        <dbReference type="ARBA" id="ARBA00005351"/>
    </source>
</evidence>
<evidence type="ECO:0000256" key="2">
    <source>
        <dbReference type="SAM" id="MobiDB-lite"/>
    </source>
</evidence>
<dbReference type="Proteomes" id="UP000245942">
    <property type="component" value="Unassembled WGS sequence"/>
</dbReference>
<dbReference type="STRING" id="1684307.A0A316UHM3"/>
<name>A0A316UHM3_9BASI</name>
<evidence type="ECO:0000313" key="4">
    <source>
        <dbReference type="Proteomes" id="UP000245942"/>
    </source>
</evidence>
<reference evidence="3 4" key="1">
    <citation type="journal article" date="2018" name="Mol. Biol. Evol.">
        <title>Broad Genomic Sampling Reveals a Smut Pathogenic Ancestry of the Fungal Clade Ustilaginomycotina.</title>
        <authorList>
            <person name="Kijpornyongpan T."/>
            <person name="Mondo S.J."/>
            <person name="Barry K."/>
            <person name="Sandor L."/>
            <person name="Lee J."/>
            <person name="Lipzen A."/>
            <person name="Pangilinan J."/>
            <person name="LaButti K."/>
            <person name="Hainaut M."/>
            <person name="Henrissat B."/>
            <person name="Grigoriev I.V."/>
            <person name="Spatafora J.W."/>
            <person name="Aime M.C."/>
        </authorList>
    </citation>
    <scope>NUCLEOTIDE SEQUENCE [LARGE SCALE GENOMIC DNA]</scope>
    <source>
        <strain evidence="3 4">MCA 4718</strain>
    </source>
</reference>
<protein>
    <submittedName>
        <fullName evidence="3">Uncharacterized protein</fullName>
    </submittedName>
</protein>
<dbReference type="PANTHER" id="PTHR12875:SF0">
    <property type="entry name" value="GOLGI TO ER TRAFFIC PROTEIN 4 HOMOLOG"/>
    <property type="match status" value="1"/>
</dbReference>
<comment type="similarity">
    <text evidence="1">Belongs to the GET4 family.</text>
</comment>
<dbReference type="EMBL" id="KZ819322">
    <property type="protein sequence ID" value="PWN22685.1"/>
    <property type="molecule type" value="Genomic_DNA"/>
</dbReference>
<dbReference type="Pfam" id="PF04190">
    <property type="entry name" value="GET4"/>
    <property type="match status" value="1"/>
</dbReference>
<proteinExistence type="inferred from homology"/>
<dbReference type="OrthoDB" id="10252405at2759"/>
<feature type="compositionally biased region" description="Acidic residues" evidence="2">
    <location>
        <begin position="381"/>
        <end position="404"/>
    </location>
</feature>
<dbReference type="InterPro" id="IPR007317">
    <property type="entry name" value="GET4"/>
</dbReference>
<dbReference type="PANTHER" id="PTHR12875">
    <property type="entry name" value="GOLGI TO ER TRAFFIC PROTEIN 4 HOMOLOG"/>
    <property type="match status" value="1"/>
</dbReference>
<organism evidence="3 4">
    <name type="scientific">Pseudomicrostroma glucosiphilum</name>
    <dbReference type="NCBI Taxonomy" id="1684307"/>
    <lineage>
        <taxon>Eukaryota</taxon>
        <taxon>Fungi</taxon>
        <taxon>Dikarya</taxon>
        <taxon>Basidiomycota</taxon>
        <taxon>Ustilaginomycotina</taxon>
        <taxon>Exobasidiomycetes</taxon>
        <taxon>Microstromatales</taxon>
        <taxon>Microstromatales incertae sedis</taxon>
        <taxon>Pseudomicrostroma</taxon>
    </lineage>
</organism>
<keyword evidence="4" id="KW-1185">Reference proteome</keyword>
<gene>
    <name evidence="3" type="ORF">BCV69DRAFT_296666</name>
</gene>
<feature type="region of interest" description="Disordered" evidence="2">
    <location>
        <begin position="373"/>
        <end position="404"/>
    </location>
</feature>
<dbReference type="GeneID" id="37015765"/>